<organism evidence="2 3">
    <name type="scientific">Saccharopolyspora antimicrobica</name>
    <dbReference type="NCBI Taxonomy" id="455193"/>
    <lineage>
        <taxon>Bacteria</taxon>
        <taxon>Bacillati</taxon>
        <taxon>Actinomycetota</taxon>
        <taxon>Actinomycetes</taxon>
        <taxon>Pseudonocardiales</taxon>
        <taxon>Pseudonocardiaceae</taxon>
        <taxon>Saccharopolyspora</taxon>
    </lineage>
</organism>
<dbReference type="AlphaFoldDB" id="A0A1I5J3U6"/>
<feature type="transmembrane region" description="Helical" evidence="1">
    <location>
        <begin position="89"/>
        <end position="110"/>
    </location>
</feature>
<protein>
    <submittedName>
        <fullName evidence="2">Uncharacterized protein</fullName>
    </submittedName>
</protein>
<feature type="transmembrane region" description="Helical" evidence="1">
    <location>
        <begin position="35"/>
        <end position="68"/>
    </location>
</feature>
<dbReference type="Proteomes" id="UP000199398">
    <property type="component" value="Unassembled WGS sequence"/>
</dbReference>
<keyword evidence="1" id="KW-1133">Transmembrane helix</keyword>
<sequence length="193" mass="20936">MFGLVFVLVLVLGFGFGLGLVLGLNGLVDGLGLGLISGLTFGLVVGLVVVPVVGFVVGLANGIVSALGDTYNPHATAPWTLLSLDRKVTLIRMAIATTFIAAVLAFMITAEIEATLLYLTLGLVAGIVRLVFSAWGSWLLFVRLWLPLTRRLPWQPKLFIEDAHERGVLRTAGSAYQFRHARLRDHLAHQHRN</sequence>
<name>A0A1I5J3U6_9PSEU</name>
<reference evidence="2 3" key="1">
    <citation type="submission" date="2016-10" db="EMBL/GenBank/DDBJ databases">
        <authorList>
            <person name="de Groot N.N."/>
        </authorList>
    </citation>
    <scope>NUCLEOTIDE SEQUENCE [LARGE SCALE GENOMIC DNA]</scope>
    <source>
        <strain evidence="2 3">CPCC 201259</strain>
    </source>
</reference>
<proteinExistence type="predicted"/>
<accession>A0A1I5J3U6</accession>
<dbReference type="EMBL" id="FOUP01000021">
    <property type="protein sequence ID" value="SFO67402.1"/>
    <property type="molecule type" value="Genomic_DNA"/>
</dbReference>
<evidence type="ECO:0000256" key="1">
    <source>
        <dbReference type="SAM" id="Phobius"/>
    </source>
</evidence>
<dbReference type="STRING" id="455193.SAMN05421805_12138"/>
<evidence type="ECO:0000313" key="3">
    <source>
        <dbReference type="Proteomes" id="UP000199398"/>
    </source>
</evidence>
<feature type="transmembrane region" description="Helical" evidence="1">
    <location>
        <begin position="116"/>
        <end position="141"/>
    </location>
</feature>
<gene>
    <name evidence="2" type="ORF">SAMN05421805_12138</name>
</gene>
<keyword evidence="1" id="KW-0812">Transmembrane</keyword>
<keyword evidence="1" id="KW-0472">Membrane</keyword>
<evidence type="ECO:0000313" key="2">
    <source>
        <dbReference type="EMBL" id="SFO67402.1"/>
    </source>
</evidence>